<evidence type="ECO:0000313" key="2">
    <source>
        <dbReference type="EMBL" id="CAD7665398.1"/>
    </source>
</evidence>
<protein>
    <recommendedName>
        <fullName evidence="1">Tudor domain-containing protein</fullName>
    </recommendedName>
</protein>
<dbReference type="EMBL" id="OC960566">
    <property type="protein sequence ID" value="CAD7665398.1"/>
    <property type="molecule type" value="Genomic_DNA"/>
</dbReference>
<evidence type="ECO:0000313" key="3">
    <source>
        <dbReference type="Proteomes" id="UP000728032"/>
    </source>
</evidence>
<keyword evidence="3" id="KW-1185">Reference proteome</keyword>
<dbReference type="OrthoDB" id="6509866at2759"/>
<accession>A0A7R9R1I5</accession>
<dbReference type="Proteomes" id="UP000728032">
    <property type="component" value="Unassembled WGS sequence"/>
</dbReference>
<sequence length="129" mass="14192">MMSLCASLGSKFDDRTRVTPVVGEVYLARAIADNETYRAVVLEVTGDQCRVQYIDFGNEEVIDSSSLMQLTPEMSVSSVAPIAIKCRVDSTKLSADNLEKKLDQAIDGSFLIKIKILSIENSVHSVEVY</sequence>
<dbReference type="Gene3D" id="2.30.30.140">
    <property type="match status" value="1"/>
</dbReference>
<name>A0A7R9R1I5_9ACAR</name>
<dbReference type="AlphaFoldDB" id="A0A7R9R1I5"/>
<dbReference type="SUPFAM" id="SSF63748">
    <property type="entry name" value="Tudor/PWWP/MBT"/>
    <property type="match status" value="1"/>
</dbReference>
<organism evidence="2">
    <name type="scientific">Oppiella nova</name>
    <dbReference type="NCBI Taxonomy" id="334625"/>
    <lineage>
        <taxon>Eukaryota</taxon>
        <taxon>Metazoa</taxon>
        <taxon>Ecdysozoa</taxon>
        <taxon>Arthropoda</taxon>
        <taxon>Chelicerata</taxon>
        <taxon>Arachnida</taxon>
        <taxon>Acari</taxon>
        <taxon>Acariformes</taxon>
        <taxon>Sarcoptiformes</taxon>
        <taxon>Oribatida</taxon>
        <taxon>Brachypylina</taxon>
        <taxon>Oppioidea</taxon>
        <taxon>Oppiidae</taxon>
        <taxon>Oppiella</taxon>
    </lineage>
</organism>
<dbReference type="PANTHER" id="PTHR16442">
    <property type="entry name" value="RING FINGER PROTEIN 17"/>
    <property type="match status" value="1"/>
</dbReference>
<dbReference type="SMART" id="SM00333">
    <property type="entry name" value="TUDOR"/>
    <property type="match status" value="1"/>
</dbReference>
<feature type="domain" description="Tudor" evidence="1">
    <location>
        <begin position="19"/>
        <end position="77"/>
    </location>
</feature>
<reference evidence="2" key="1">
    <citation type="submission" date="2020-11" db="EMBL/GenBank/DDBJ databases">
        <authorList>
            <person name="Tran Van P."/>
        </authorList>
    </citation>
    <scope>NUCLEOTIDE SEQUENCE</scope>
</reference>
<dbReference type="PROSITE" id="PS50304">
    <property type="entry name" value="TUDOR"/>
    <property type="match status" value="1"/>
</dbReference>
<proteinExistence type="predicted"/>
<dbReference type="Pfam" id="PF00567">
    <property type="entry name" value="TUDOR"/>
    <property type="match status" value="1"/>
</dbReference>
<gene>
    <name evidence="2" type="ORF">ONB1V03_LOCUS21955</name>
</gene>
<dbReference type="InterPro" id="IPR002999">
    <property type="entry name" value="Tudor"/>
</dbReference>
<evidence type="ECO:0000259" key="1">
    <source>
        <dbReference type="PROSITE" id="PS50304"/>
    </source>
</evidence>
<dbReference type="PANTHER" id="PTHR16442:SF1">
    <property type="entry name" value="RING FINGER PROTEIN 17"/>
    <property type="match status" value="1"/>
</dbReference>
<dbReference type="EMBL" id="CAJPVJ010045741">
    <property type="protein sequence ID" value="CAG2182534.1"/>
    <property type="molecule type" value="Genomic_DNA"/>
</dbReference>